<dbReference type="InterPro" id="IPR050310">
    <property type="entry name" value="VPS10-sortilin"/>
</dbReference>
<dbReference type="GO" id="GO:0016020">
    <property type="term" value="C:membrane"/>
    <property type="evidence" value="ECO:0007669"/>
    <property type="project" value="TreeGrafter"/>
</dbReference>
<dbReference type="GO" id="GO:0005794">
    <property type="term" value="C:Golgi apparatus"/>
    <property type="evidence" value="ECO:0007669"/>
    <property type="project" value="TreeGrafter"/>
</dbReference>
<accession>A0A0C2IE13</accession>
<feature type="domain" description="Sortilin C-terminal" evidence="1">
    <location>
        <begin position="242"/>
        <end position="336"/>
    </location>
</feature>
<dbReference type="OrthoDB" id="5949766at2759"/>
<dbReference type="PANTHER" id="PTHR12106">
    <property type="entry name" value="SORTILIN RELATED"/>
    <property type="match status" value="1"/>
</dbReference>
<name>A0A0C2IE13_THEKT</name>
<reference evidence="2 3" key="1">
    <citation type="journal article" date="2014" name="Genome Biol. Evol.">
        <title>The genome of the myxosporean Thelohanellus kitauei shows adaptations to nutrient acquisition within its fish host.</title>
        <authorList>
            <person name="Yang Y."/>
            <person name="Xiong J."/>
            <person name="Zhou Z."/>
            <person name="Huo F."/>
            <person name="Miao W."/>
            <person name="Ran C."/>
            <person name="Liu Y."/>
            <person name="Zhang J."/>
            <person name="Feng J."/>
            <person name="Wang M."/>
            <person name="Wang M."/>
            <person name="Wang L."/>
            <person name="Yao B."/>
        </authorList>
    </citation>
    <scope>NUCLEOTIDE SEQUENCE [LARGE SCALE GENOMIC DNA]</scope>
    <source>
        <strain evidence="2">Wuqing</strain>
    </source>
</reference>
<evidence type="ECO:0000313" key="2">
    <source>
        <dbReference type="EMBL" id="KII63543.1"/>
    </source>
</evidence>
<dbReference type="PANTHER" id="PTHR12106:SF27">
    <property type="entry name" value="SORTILIN-RELATED RECEPTOR"/>
    <property type="match status" value="1"/>
</dbReference>
<dbReference type="GO" id="GO:0006892">
    <property type="term" value="P:post-Golgi vesicle-mediated transport"/>
    <property type="evidence" value="ECO:0007669"/>
    <property type="project" value="TreeGrafter"/>
</dbReference>
<protein>
    <submittedName>
        <fullName evidence="2">Vacuolar protein sorting/targeting protein 10</fullName>
    </submittedName>
</protein>
<dbReference type="Proteomes" id="UP000031668">
    <property type="component" value="Unassembled WGS sequence"/>
</dbReference>
<gene>
    <name evidence="2" type="ORF">RF11_16350</name>
</gene>
<keyword evidence="3" id="KW-1185">Reference proteome</keyword>
<evidence type="ECO:0000313" key="3">
    <source>
        <dbReference type="Proteomes" id="UP000031668"/>
    </source>
</evidence>
<dbReference type="InterPro" id="IPR031777">
    <property type="entry name" value="Sortilin_C"/>
</dbReference>
<comment type="caution">
    <text evidence="2">The sequence shown here is derived from an EMBL/GenBank/DDBJ whole genome shotgun (WGS) entry which is preliminary data.</text>
</comment>
<dbReference type="AlphaFoldDB" id="A0A0C2IE13"/>
<sequence>MLEILYFDKGKDVTIKIIHQNKFNAKTNIRIYSNFSHFFYSHGRFYFLVWKNEANLCLFTLNRFDEFVEIVCDLSEYDAKSDLCPFVINPQLPGLIYVNLKRKEQKPITYISYDNGKRFIPIQFKDKSSKTGKCGVELDFICSVDLIKNHFPDSRIAKFQGTIHGDRPVKRRMFVSFTGGDIWRMLDSRVDKCVILNLGWLIFCTEKKSGKIKYSHAEGLEWYKGFVGAHNIIDLIPLESEKYSVIAAVNYNEKQKLHSLFTFNFPHVASRLCLMKEYMCESNDLETWYIPRIFGNCYRGQKISYIKKKKFKTCIDNRQLVAPTVNPCPCSLEDFEWYHFFSIVNEITIM</sequence>
<evidence type="ECO:0000259" key="1">
    <source>
        <dbReference type="Pfam" id="PF15901"/>
    </source>
</evidence>
<organism evidence="2 3">
    <name type="scientific">Thelohanellus kitauei</name>
    <name type="common">Myxosporean</name>
    <dbReference type="NCBI Taxonomy" id="669202"/>
    <lineage>
        <taxon>Eukaryota</taxon>
        <taxon>Metazoa</taxon>
        <taxon>Cnidaria</taxon>
        <taxon>Myxozoa</taxon>
        <taxon>Myxosporea</taxon>
        <taxon>Bivalvulida</taxon>
        <taxon>Platysporina</taxon>
        <taxon>Myxobolidae</taxon>
        <taxon>Thelohanellus</taxon>
    </lineage>
</organism>
<proteinExistence type="predicted"/>
<dbReference type="EMBL" id="JWZT01004658">
    <property type="protein sequence ID" value="KII63543.1"/>
    <property type="molecule type" value="Genomic_DNA"/>
</dbReference>
<dbReference type="Pfam" id="PF15901">
    <property type="entry name" value="Sortilin_C"/>
    <property type="match status" value="1"/>
</dbReference>